<dbReference type="InterPro" id="IPR003661">
    <property type="entry name" value="HisK_dim/P_dom"/>
</dbReference>
<keyword evidence="7" id="KW-0902">Two-component regulatory system</keyword>
<evidence type="ECO:0000256" key="1">
    <source>
        <dbReference type="ARBA" id="ARBA00000085"/>
    </source>
</evidence>
<dbReference type="InterPro" id="IPR036890">
    <property type="entry name" value="HATPase_C_sf"/>
</dbReference>
<dbReference type="InterPro" id="IPR031967">
    <property type="entry name" value="PhoR_single_Cache-like_dom"/>
</dbReference>
<evidence type="ECO:0000313" key="10">
    <source>
        <dbReference type="EMBL" id="MBC5666019.1"/>
    </source>
</evidence>
<evidence type="ECO:0000256" key="6">
    <source>
        <dbReference type="ARBA" id="ARBA00022777"/>
    </source>
</evidence>
<dbReference type="SUPFAM" id="SSF55874">
    <property type="entry name" value="ATPase domain of HSP90 chaperone/DNA topoisomerase II/histidine kinase"/>
    <property type="match status" value="1"/>
</dbReference>
<dbReference type="EMBL" id="JACOOY010000018">
    <property type="protein sequence ID" value="MBC5666019.1"/>
    <property type="molecule type" value="Genomic_DNA"/>
</dbReference>
<keyword evidence="8" id="KW-0812">Transmembrane</keyword>
<keyword evidence="4" id="KW-0597">Phosphoprotein</keyword>
<dbReference type="CDD" id="cd00082">
    <property type="entry name" value="HisKA"/>
    <property type="match status" value="1"/>
</dbReference>
<dbReference type="Gene3D" id="3.30.565.10">
    <property type="entry name" value="Histidine kinase-like ATPase, C-terminal domain"/>
    <property type="match status" value="1"/>
</dbReference>
<comment type="catalytic activity">
    <reaction evidence="1">
        <text>ATP + protein L-histidine = ADP + protein N-phospho-L-histidine.</text>
        <dbReference type="EC" id="2.7.13.3"/>
    </reaction>
</comment>
<dbReference type="EC" id="2.7.13.3" evidence="3"/>
<keyword evidence="5" id="KW-0808">Transferase</keyword>
<reference evidence="10 11" key="1">
    <citation type="submission" date="2020-08" db="EMBL/GenBank/DDBJ databases">
        <title>Genome public.</title>
        <authorList>
            <person name="Liu C."/>
            <person name="Sun Q."/>
        </authorList>
    </citation>
    <scope>NUCLEOTIDE SEQUENCE [LARGE SCALE GENOMIC DNA]</scope>
    <source>
        <strain evidence="10 11">NSJ-36</strain>
    </source>
</reference>
<dbReference type="CDD" id="cd00075">
    <property type="entry name" value="HATPase"/>
    <property type="match status" value="1"/>
</dbReference>
<dbReference type="RefSeq" id="WP_186856109.1">
    <property type="nucleotide sequence ID" value="NZ_JACOOY010000018.1"/>
</dbReference>
<comment type="subcellular location">
    <subcellularLocation>
        <location evidence="2">Membrane</location>
    </subcellularLocation>
</comment>
<evidence type="ECO:0000259" key="9">
    <source>
        <dbReference type="PROSITE" id="PS50109"/>
    </source>
</evidence>
<dbReference type="InterPro" id="IPR036097">
    <property type="entry name" value="HisK_dim/P_sf"/>
</dbReference>
<feature type="domain" description="Histidine kinase" evidence="9">
    <location>
        <begin position="227"/>
        <end position="442"/>
    </location>
</feature>
<evidence type="ECO:0000256" key="4">
    <source>
        <dbReference type="ARBA" id="ARBA00022553"/>
    </source>
</evidence>
<dbReference type="GO" id="GO:0016301">
    <property type="term" value="F:kinase activity"/>
    <property type="evidence" value="ECO:0007669"/>
    <property type="project" value="UniProtKB-KW"/>
</dbReference>
<proteinExistence type="predicted"/>
<evidence type="ECO:0000256" key="8">
    <source>
        <dbReference type="SAM" id="Phobius"/>
    </source>
</evidence>
<dbReference type="PROSITE" id="PS50109">
    <property type="entry name" value="HIS_KIN"/>
    <property type="match status" value="1"/>
</dbReference>
<dbReference type="InterPro" id="IPR004358">
    <property type="entry name" value="Sig_transdc_His_kin-like_C"/>
</dbReference>
<evidence type="ECO:0000256" key="3">
    <source>
        <dbReference type="ARBA" id="ARBA00012438"/>
    </source>
</evidence>
<dbReference type="InterPro" id="IPR003594">
    <property type="entry name" value="HATPase_dom"/>
</dbReference>
<dbReference type="InterPro" id="IPR005467">
    <property type="entry name" value="His_kinase_dom"/>
</dbReference>
<dbReference type="Gene3D" id="1.10.287.130">
    <property type="match status" value="1"/>
</dbReference>
<dbReference type="Proteomes" id="UP000647235">
    <property type="component" value="Unassembled WGS sequence"/>
</dbReference>
<keyword evidence="6 10" id="KW-0418">Kinase</keyword>
<name>A0ABR7EZ58_9FIRM</name>
<gene>
    <name evidence="10" type="ORF">H8S07_12300</name>
</gene>
<dbReference type="SMART" id="SM00387">
    <property type="entry name" value="HATPase_c"/>
    <property type="match status" value="1"/>
</dbReference>
<dbReference type="PANTHER" id="PTHR45453">
    <property type="entry name" value="PHOSPHATE REGULON SENSOR PROTEIN PHOR"/>
    <property type="match status" value="1"/>
</dbReference>
<dbReference type="Pfam" id="PF16736">
    <property type="entry name" value="sCache_like"/>
    <property type="match status" value="1"/>
</dbReference>
<dbReference type="InterPro" id="IPR050351">
    <property type="entry name" value="BphY/WalK/GraS-like"/>
</dbReference>
<dbReference type="Pfam" id="PF02518">
    <property type="entry name" value="HATPase_c"/>
    <property type="match status" value="1"/>
</dbReference>
<keyword evidence="11" id="KW-1185">Reference proteome</keyword>
<protein>
    <recommendedName>
        <fullName evidence="3">histidine kinase</fullName>
        <ecNumber evidence="3">2.7.13.3</ecNumber>
    </recommendedName>
</protein>
<evidence type="ECO:0000256" key="2">
    <source>
        <dbReference type="ARBA" id="ARBA00004370"/>
    </source>
</evidence>
<dbReference type="SUPFAM" id="SSF47384">
    <property type="entry name" value="Homodimeric domain of signal transducing histidine kinase"/>
    <property type="match status" value="1"/>
</dbReference>
<dbReference type="SMART" id="SM00388">
    <property type="entry name" value="HisKA"/>
    <property type="match status" value="1"/>
</dbReference>
<keyword evidence="8" id="KW-0472">Membrane</keyword>
<dbReference type="Pfam" id="PF00512">
    <property type="entry name" value="HisKA"/>
    <property type="match status" value="1"/>
</dbReference>
<dbReference type="PANTHER" id="PTHR45453:SF1">
    <property type="entry name" value="PHOSPHATE REGULON SENSOR PROTEIN PHOR"/>
    <property type="match status" value="1"/>
</dbReference>
<evidence type="ECO:0000256" key="7">
    <source>
        <dbReference type="ARBA" id="ARBA00023012"/>
    </source>
</evidence>
<accession>A0ABR7EZ58</accession>
<evidence type="ECO:0000313" key="11">
    <source>
        <dbReference type="Proteomes" id="UP000647235"/>
    </source>
</evidence>
<feature type="transmembrane region" description="Helical" evidence="8">
    <location>
        <begin position="153"/>
        <end position="171"/>
    </location>
</feature>
<sequence>MKLKNKIQNSMTLVVMTTLLIAYVITTFVVYRQTLDLMENEIHQEADYIKTAIEKTGESYLKEMDDVRRTTRVTLIARDGTVLYDSGENAIERENHKNRPEIKAAEKRGTGQDIRESKTMQKEMFYYAVRLSDGSVLRVSKSMDSVFRTAMNVLPFMGLIAFCMIVFAYFLSRWQVGRLIHPINTLDLESPLDNEIYEELTPLLQRIDQQNKQKDLVAQMRKEFSANVSHELKTPLTSISGYAEIMKDGLVRPEDMKGFSERIYHEAKRLITLVEDIIKLSRLDEGVVELEKEEVDLYDLTREICSRLASNASARHVHIEMTGEPVMFRGVHQVLDEMLYNIIENAIKYNKENGSVSVWVGTTLQGKKVIVQDTGIGIPKDEVERIFERFYRVDKSHSKETGGTGLGLSIVKHGALMHDIKIHVDSEVGKGTRMELTFAEKKESAQ</sequence>
<comment type="caution">
    <text evidence="10">The sequence shown here is derived from an EMBL/GenBank/DDBJ whole genome shotgun (WGS) entry which is preliminary data.</text>
</comment>
<dbReference type="PRINTS" id="PR00344">
    <property type="entry name" value="BCTRLSENSOR"/>
</dbReference>
<keyword evidence="8" id="KW-1133">Transmembrane helix</keyword>
<feature type="transmembrane region" description="Helical" evidence="8">
    <location>
        <begin position="12"/>
        <end position="31"/>
    </location>
</feature>
<organism evidence="10 11">
    <name type="scientific">Dorea hominis</name>
    <dbReference type="NCBI Taxonomy" id="2763040"/>
    <lineage>
        <taxon>Bacteria</taxon>
        <taxon>Bacillati</taxon>
        <taxon>Bacillota</taxon>
        <taxon>Clostridia</taxon>
        <taxon>Lachnospirales</taxon>
        <taxon>Lachnospiraceae</taxon>
        <taxon>Dorea</taxon>
    </lineage>
</organism>
<evidence type="ECO:0000256" key="5">
    <source>
        <dbReference type="ARBA" id="ARBA00022679"/>
    </source>
</evidence>